<dbReference type="RefSeq" id="WP_206724338.1">
    <property type="nucleotide sequence ID" value="NZ_CP071090.1"/>
</dbReference>
<evidence type="ECO:0008006" key="3">
    <source>
        <dbReference type="Google" id="ProtNLM"/>
    </source>
</evidence>
<accession>A0ABX7NZ55</accession>
<name>A0ABX7NZ55_9BACT</name>
<evidence type="ECO:0000313" key="2">
    <source>
        <dbReference type="Proteomes" id="UP000662747"/>
    </source>
</evidence>
<reference evidence="1 2" key="1">
    <citation type="submission" date="2021-02" db="EMBL/GenBank/DDBJ databases">
        <title>De Novo genome assembly of isolated myxobacteria.</title>
        <authorList>
            <person name="Stevens D.C."/>
        </authorList>
    </citation>
    <scope>NUCLEOTIDE SEQUENCE [LARGE SCALE GENOMIC DNA]</scope>
    <source>
        <strain evidence="2">SCPEA02</strain>
    </source>
</reference>
<dbReference type="Proteomes" id="UP000662747">
    <property type="component" value="Chromosome"/>
</dbReference>
<sequence length="266" mass="29167">MLLPGGLLRAGTLRRGFRFREPDGVLELGLAELAREREPVPRKVSRVLAAALEHVAGEPVGAALAGELCVADRQFLMRELERLLGLEQPWRTVVCGACGERFDFELRASRLPVKEAGEGFPFAEVETGQGRVRVRVPTGADQEAVVEAGRADELSLLARCLAPLEAPGWDVARLEAADVRRLDEALEAVAPAVVTRVRAACVACGGVREVEVAPYGCLSLDPEALLEEVHTLASRYHWSERDILALPRHRRRKYLRLVERDAGVTT</sequence>
<organism evidence="1 2">
    <name type="scientific">Pyxidicoccus parkwayensis</name>
    <dbReference type="NCBI Taxonomy" id="2813578"/>
    <lineage>
        <taxon>Bacteria</taxon>
        <taxon>Pseudomonadati</taxon>
        <taxon>Myxococcota</taxon>
        <taxon>Myxococcia</taxon>
        <taxon>Myxococcales</taxon>
        <taxon>Cystobacterineae</taxon>
        <taxon>Myxococcaceae</taxon>
        <taxon>Pyxidicoccus</taxon>
    </lineage>
</organism>
<keyword evidence="2" id="KW-1185">Reference proteome</keyword>
<evidence type="ECO:0000313" key="1">
    <source>
        <dbReference type="EMBL" id="QSQ22762.1"/>
    </source>
</evidence>
<dbReference type="EMBL" id="CP071090">
    <property type="protein sequence ID" value="QSQ22762.1"/>
    <property type="molecule type" value="Genomic_DNA"/>
</dbReference>
<proteinExistence type="predicted"/>
<protein>
    <recommendedName>
        <fullName evidence="3">T4 bacteriophage base plate protein</fullName>
    </recommendedName>
</protein>
<gene>
    <name evidence="1" type="ORF">JY651_48015</name>
</gene>